<gene>
    <name evidence="1" type="ORF">ILUMI_08395</name>
</gene>
<protein>
    <recommendedName>
        <fullName evidence="3">DDE Tnp4 domain-containing protein</fullName>
    </recommendedName>
</protein>
<name>A0A8K0GAP3_IGNLU</name>
<comment type="caution">
    <text evidence="1">The sequence shown here is derived from an EMBL/GenBank/DDBJ whole genome shotgun (WGS) entry which is preliminary data.</text>
</comment>
<evidence type="ECO:0000313" key="2">
    <source>
        <dbReference type="Proteomes" id="UP000801492"/>
    </source>
</evidence>
<evidence type="ECO:0000313" key="1">
    <source>
        <dbReference type="EMBL" id="KAF2897780.1"/>
    </source>
</evidence>
<proteinExistence type="predicted"/>
<evidence type="ECO:0008006" key="3">
    <source>
        <dbReference type="Google" id="ProtNLM"/>
    </source>
</evidence>
<accession>A0A8K0GAP3</accession>
<keyword evidence="2" id="KW-1185">Reference proteome</keyword>
<dbReference type="AlphaFoldDB" id="A0A8K0GAP3"/>
<dbReference type="EMBL" id="VTPC01003928">
    <property type="protein sequence ID" value="KAF2897780.1"/>
    <property type="molecule type" value="Genomic_DNA"/>
</dbReference>
<dbReference type="Proteomes" id="UP000801492">
    <property type="component" value="Unassembled WGS sequence"/>
</dbReference>
<sequence length="125" mass="14532">MHEKKPHYFVGDEAFPLQMHLLRPFGSKSLSDAERICNYRLSRARRYRRYCTSPFADSEVNGQLVLGEWPNDIPADTALRPVAELRRRIGTRNSPQRAIAYRNHPKMYVNGEIGSVPWQYNAINK</sequence>
<reference evidence="1" key="1">
    <citation type="submission" date="2019-08" db="EMBL/GenBank/DDBJ databases">
        <title>The genome of the North American firefly Photinus pyralis.</title>
        <authorList>
            <consortium name="Photinus pyralis genome working group"/>
            <person name="Fallon T.R."/>
            <person name="Sander Lower S.E."/>
            <person name="Weng J.-K."/>
        </authorList>
    </citation>
    <scope>NUCLEOTIDE SEQUENCE</scope>
    <source>
        <strain evidence="1">TRF0915ILg1</strain>
        <tissue evidence="1">Whole body</tissue>
    </source>
</reference>
<organism evidence="1 2">
    <name type="scientific">Ignelater luminosus</name>
    <name type="common">Cucubano</name>
    <name type="synonym">Pyrophorus luminosus</name>
    <dbReference type="NCBI Taxonomy" id="2038154"/>
    <lineage>
        <taxon>Eukaryota</taxon>
        <taxon>Metazoa</taxon>
        <taxon>Ecdysozoa</taxon>
        <taxon>Arthropoda</taxon>
        <taxon>Hexapoda</taxon>
        <taxon>Insecta</taxon>
        <taxon>Pterygota</taxon>
        <taxon>Neoptera</taxon>
        <taxon>Endopterygota</taxon>
        <taxon>Coleoptera</taxon>
        <taxon>Polyphaga</taxon>
        <taxon>Elateriformia</taxon>
        <taxon>Elateroidea</taxon>
        <taxon>Elateridae</taxon>
        <taxon>Agrypninae</taxon>
        <taxon>Pyrophorini</taxon>
        <taxon>Ignelater</taxon>
    </lineage>
</organism>
<dbReference type="OrthoDB" id="6627079at2759"/>